<evidence type="ECO:0000256" key="2">
    <source>
        <dbReference type="ARBA" id="ARBA00004174"/>
    </source>
</evidence>
<keyword evidence="5 13" id="KW-0349">Heme</keyword>
<keyword evidence="10 13" id="KW-0408">Iron</keyword>
<dbReference type="InterPro" id="IPR036396">
    <property type="entry name" value="Cyt_P450_sf"/>
</dbReference>
<dbReference type="CDD" id="cd11056">
    <property type="entry name" value="CYP6-like"/>
    <property type="match status" value="1"/>
</dbReference>
<keyword evidence="9 14" id="KW-0560">Oxidoreductase</keyword>
<keyword evidence="7" id="KW-0256">Endoplasmic reticulum</keyword>
<accession>A0A9N9XHY8</accession>
<evidence type="ECO:0000256" key="8">
    <source>
        <dbReference type="ARBA" id="ARBA00022848"/>
    </source>
</evidence>
<reference evidence="15" key="1">
    <citation type="submission" date="2022-01" db="EMBL/GenBank/DDBJ databases">
        <authorList>
            <person name="King R."/>
        </authorList>
    </citation>
    <scope>NUCLEOTIDE SEQUENCE</scope>
</reference>
<dbReference type="FunFam" id="1.10.630.10:FF:000042">
    <property type="entry name" value="Cytochrome P450"/>
    <property type="match status" value="1"/>
</dbReference>
<dbReference type="GO" id="GO:0005506">
    <property type="term" value="F:iron ion binding"/>
    <property type="evidence" value="ECO:0007669"/>
    <property type="project" value="InterPro"/>
</dbReference>
<evidence type="ECO:0000256" key="9">
    <source>
        <dbReference type="ARBA" id="ARBA00023002"/>
    </source>
</evidence>
<evidence type="ECO:0000256" key="13">
    <source>
        <dbReference type="PIRSR" id="PIRSR602401-1"/>
    </source>
</evidence>
<gene>
    <name evidence="15" type="ORF">PHYEVI_LOCUS1061</name>
</gene>
<evidence type="ECO:0000256" key="10">
    <source>
        <dbReference type="ARBA" id="ARBA00023004"/>
    </source>
</evidence>
<keyword evidence="8" id="KW-0492">Microsome</keyword>
<dbReference type="OrthoDB" id="2789670at2759"/>
<evidence type="ECO:0000256" key="7">
    <source>
        <dbReference type="ARBA" id="ARBA00022824"/>
    </source>
</evidence>
<protein>
    <recommendedName>
        <fullName evidence="17">Cytochrome P450</fullName>
    </recommendedName>
</protein>
<dbReference type="PANTHER" id="PTHR24292">
    <property type="entry name" value="CYTOCHROME P450"/>
    <property type="match status" value="1"/>
</dbReference>
<dbReference type="GO" id="GO:0004497">
    <property type="term" value="F:monooxygenase activity"/>
    <property type="evidence" value="ECO:0007669"/>
    <property type="project" value="UniProtKB-KW"/>
</dbReference>
<organism evidence="15 16">
    <name type="scientific">Phyllotreta striolata</name>
    <name type="common">Striped flea beetle</name>
    <name type="synonym">Crioceris striolata</name>
    <dbReference type="NCBI Taxonomy" id="444603"/>
    <lineage>
        <taxon>Eukaryota</taxon>
        <taxon>Metazoa</taxon>
        <taxon>Ecdysozoa</taxon>
        <taxon>Arthropoda</taxon>
        <taxon>Hexapoda</taxon>
        <taxon>Insecta</taxon>
        <taxon>Pterygota</taxon>
        <taxon>Neoptera</taxon>
        <taxon>Endopterygota</taxon>
        <taxon>Coleoptera</taxon>
        <taxon>Polyphaga</taxon>
        <taxon>Cucujiformia</taxon>
        <taxon>Chrysomeloidea</taxon>
        <taxon>Chrysomelidae</taxon>
        <taxon>Galerucinae</taxon>
        <taxon>Alticini</taxon>
        <taxon>Phyllotreta</taxon>
    </lineage>
</organism>
<keyword evidence="16" id="KW-1185">Reference proteome</keyword>
<dbReference type="PROSITE" id="PS00086">
    <property type="entry name" value="CYTOCHROME_P450"/>
    <property type="match status" value="1"/>
</dbReference>
<evidence type="ECO:0000256" key="3">
    <source>
        <dbReference type="ARBA" id="ARBA00004406"/>
    </source>
</evidence>
<dbReference type="Pfam" id="PF00067">
    <property type="entry name" value="p450"/>
    <property type="match status" value="1"/>
</dbReference>
<dbReference type="PANTHER" id="PTHR24292:SF54">
    <property type="entry name" value="CYP9F3-RELATED"/>
    <property type="match status" value="1"/>
</dbReference>
<keyword evidence="6 13" id="KW-0479">Metal-binding</keyword>
<proteinExistence type="inferred from homology"/>
<evidence type="ECO:0000256" key="1">
    <source>
        <dbReference type="ARBA" id="ARBA00001971"/>
    </source>
</evidence>
<dbReference type="PRINTS" id="PR00463">
    <property type="entry name" value="EP450I"/>
</dbReference>
<evidence type="ECO:0000313" key="15">
    <source>
        <dbReference type="EMBL" id="CAG9854600.1"/>
    </source>
</evidence>
<feature type="binding site" description="axial binding residue" evidence="13">
    <location>
        <position position="471"/>
    </location>
    <ligand>
        <name>heme</name>
        <dbReference type="ChEBI" id="CHEBI:30413"/>
    </ligand>
    <ligandPart>
        <name>Fe</name>
        <dbReference type="ChEBI" id="CHEBI:18248"/>
    </ligandPart>
</feature>
<sequence length="527" mass="60597">MLIVLIVTAIGTFIWFLHYRMNFWRRSGVPQPSFRFNFMEIIHLFAQKRSTAETIELMYSMFPGKRYCGLYSFSYPMLMIRDPDLLKELTVKSFDHFTDHPSFISEEAEPLWGKNLFSLKGKRWRDMRPILSPSFTSSKMRGIFVLISECAKNFTDYYRKFDGRIVDVELKDSFTRFTNDVIAAAAFGVKSDSLAHKDNQFYLMGKELTMFSASISATLKMVLFFVSPKLFNLLKLRLFKKEVMDFFIRTIEDTVEMRKKEGIVRPDMIHLMIEAQKGSSGGNKEAEVEDRSFSAQTEADLGGAPDVQRGLTNVDIAAQALIFFFGGFESVSSLMCFMGHELAVNQDIQERLREEILETLEANDGELTYDALVKMNYMDMVVSEALRKWPTVTVTDRECSKPYTIEPKLPGEKPVHVNLKDTLWIPVFGIHRDPLVYPDPEKFDPERFNSDNKGDINPYNYIPFGAGPRNCIASRFALLEIKTVFFYILLDFKLVPTAKSRIPVKLSPNTFNLTAEGGFWFGLEKIN</sequence>
<dbReference type="Proteomes" id="UP001153712">
    <property type="component" value="Chromosome 1"/>
</dbReference>
<evidence type="ECO:0000256" key="14">
    <source>
        <dbReference type="RuleBase" id="RU000461"/>
    </source>
</evidence>
<comment type="similarity">
    <text evidence="4 14">Belongs to the cytochrome P450 family.</text>
</comment>
<dbReference type="GO" id="GO:0016705">
    <property type="term" value="F:oxidoreductase activity, acting on paired donors, with incorporation or reduction of molecular oxygen"/>
    <property type="evidence" value="ECO:0007669"/>
    <property type="project" value="InterPro"/>
</dbReference>
<dbReference type="InterPro" id="IPR001128">
    <property type="entry name" value="Cyt_P450"/>
</dbReference>
<evidence type="ECO:0000256" key="5">
    <source>
        <dbReference type="ARBA" id="ARBA00022617"/>
    </source>
</evidence>
<keyword evidence="11 14" id="KW-0503">Monooxygenase</keyword>
<evidence type="ECO:0000256" key="6">
    <source>
        <dbReference type="ARBA" id="ARBA00022723"/>
    </source>
</evidence>
<dbReference type="GO" id="GO:0005789">
    <property type="term" value="C:endoplasmic reticulum membrane"/>
    <property type="evidence" value="ECO:0007669"/>
    <property type="project" value="UniProtKB-SubCell"/>
</dbReference>
<dbReference type="InterPro" id="IPR002401">
    <property type="entry name" value="Cyt_P450_E_grp-I"/>
</dbReference>
<dbReference type="PRINTS" id="PR00385">
    <property type="entry name" value="P450"/>
</dbReference>
<evidence type="ECO:0008006" key="17">
    <source>
        <dbReference type="Google" id="ProtNLM"/>
    </source>
</evidence>
<comment type="cofactor">
    <cofactor evidence="1 13">
        <name>heme</name>
        <dbReference type="ChEBI" id="CHEBI:30413"/>
    </cofactor>
</comment>
<dbReference type="Gene3D" id="1.10.630.10">
    <property type="entry name" value="Cytochrome P450"/>
    <property type="match status" value="1"/>
</dbReference>
<evidence type="ECO:0000256" key="11">
    <source>
        <dbReference type="ARBA" id="ARBA00023033"/>
    </source>
</evidence>
<dbReference type="SUPFAM" id="SSF48264">
    <property type="entry name" value="Cytochrome P450"/>
    <property type="match status" value="1"/>
</dbReference>
<evidence type="ECO:0000313" key="16">
    <source>
        <dbReference type="Proteomes" id="UP001153712"/>
    </source>
</evidence>
<dbReference type="AlphaFoldDB" id="A0A9N9XHY8"/>
<name>A0A9N9XHY8_PHYSR</name>
<dbReference type="InterPro" id="IPR017972">
    <property type="entry name" value="Cyt_P450_CS"/>
</dbReference>
<comment type="subcellular location">
    <subcellularLocation>
        <location evidence="3">Endoplasmic reticulum membrane</location>
        <topology evidence="3">Peripheral membrane protein</topology>
    </subcellularLocation>
    <subcellularLocation>
        <location evidence="2">Microsome membrane</location>
        <topology evidence="2">Peripheral membrane protein</topology>
    </subcellularLocation>
</comment>
<dbReference type="GO" id="GO:0020037">
    <property type="term" value="F:heme binding"/>
    <property type="evidence" value="ECO:0007669"/>
    <property type="project" value="InterPro"/>
</dbReference>
<evidence type="ECO:0000256" key="12">
    <source>
        <dbReference type="ARBA" id="ARBA00023136"/>
    </source>
</evidence>
<dbReference type="EMBL" id="OU900094">
    <property type="protein sequence ID" value="CAG9854600.1"/>
    <property type="molecule type" value="Genomic_DNA"/>
</dbReference>
<keyword evidence="12" id="KW-0472">Membrane</keyword>
<dbReference type="InterPro" id="IPR050476">
    <property type="entry name" value="Insect_CytP450_Detox"/>
</dbReference>
<evidence type="ECO:0000256" key="4">
    <source>
        <dbReference type="ARBA" id="ARBA00010617"/>
    </source>
</evidence>